<feature type="domain" description="Tn3 transposase DDE" evidence="5">
    <location>
        <begin position="116"/>
        <end position="504"/>
    </location>
</feature>
<name>A0ABU5L9M5_9RICK</name>
<dbReference type="InterPro" id="IPR047653">
    <property type="entry name" value="Tn3-like_transpos"/>
</dbReference>
<gene>
    <name evidence="6" type="ORF">Cyrtocomes_01219</name>
</gene>
<sequence length="526" mass="59930">MRSKDLFVEDSDKWCDSRNKLIAGDEWLAKKNEICKLLKLPTESQDAVILLSNDLSLAYATTLNNFDKNSNLKIVLNKKGKKKIQVSKLEKIEESQSLILSRTIISDLLPQIELPELLLEVNKITGFTSEFMHISESESRMKDLDINICAILVAEACNIGYEPLIKNNEPTLSRAKLSWVQQNYFNSENIAKSNARLVDYHIGLPLTQKIGSGDIISGDGIRFACAVKSVNSGPNKKYFNERGLTYYNLTSGQFTGPNGLCIPGTLKDSLYVLDIITQQQTKLTINEVMVDTAGTSDIIFALFWLLGYQFSPRMADTGSSRFWRIDSTADYKDLNDIARYKVSLKIIIKHWEDVLRIAVSLKLGYISTYELIKSLFKNNRPSSLAKALVNIGRIRKTIHMLRYVDDGEYRRHILTQLNKGESRHSVFRTIYHGKKGEIYKHYKENQEDQLNSVSLVTNAIVIWNTVYMQKAIEQLEEKGRIIEDTDIARISPLMSKHINILGKFSFVLPESVRDGNLRELNKIKFP</sequence>
<evidence type="ECO:0000256" key="1">
    <source>
        <dbReference type="ARBA" id="ARBA00009402"/>
    </source>
</evidence>
<dbReference type="EMBL" id="JARGYT010000126">
    <property type="protein sequence ID" value="MDZ5762824.1"/>
    <property type="molecule type" value="Genomic_DNA"/>
</dbReference>
<proteinExistence type="inferred from homology"/>
<protein>
    <submittedName>
        <fullName evidence="6">Tn3 family transposase domain protein</fullName>
    </submittedName>
</protein>
<accession>A0ABU5L9M5</accession>
<keyword evidence="2" id="KW-0815">Transposition</keyword>
<evidence type="ECO:0000259" key="5">
    <source>
        <dbReference type="Pfam" id="PF01526"/>
    </source>
</evidence>
<evidence type="ECO:0000256" key="4">
    <source>
        <dbReference type="ARBA" id="ARBA00023172"/>
    </source>
</evidence>
<evidence type="ECO:0000313" key="7">
    <source>
        <dbReference type="Proteomes" id="UP001293791"/>
    </source>
</evidence>
<comment type="caution">
    <text evidence="6">The sequence shown here is derived from an EMBL/GenBank/DDBJ whole genome shotgun (WGS) entry which is preliminary data.</text>
</comment>
<evidence type="ECO:0000256" key="2">
    <source>
        <dbReference type="ARBA" id="ARBA00022578"/>
    </source>
</evidence>
<evidence type="ECO:0000256" key="3">
    <source>
        <dbReference type="ARBA" id="ARBA00023125"/>
    </source>
</evidence>
<reference evidence="6 7" key="1">
    <citation type="submission" date="2023-02" db="EMBL/GenBank/DDBJ databases">
        <title>Host association and intracellularity evolved multiple times independently in the Rickettsiales.</title>
        <authorList>
            <person name="Castelli M."/>
            <person name="Nardi T."/>
            <person name="Gammuto L."/>
            <person name="Bellinzona G."/>
            <person name="Sabaneyeva E."/>
            <person name="Potekhin A."/>
            <person name="Serra V."/>
            <person name="Petroni G."/>
            <person name="Sassera D."/>
        </authorList>
    </citation>
    <scope>NUCLEOTIDE SEQUENCE [LARGE SCALE GENOMIC DNA]</scope>
    <source>
        <strain evidence="6 7">BOD18</strain>
    </source>
</reference>
<comment type="similarity">
    <text evidence="1">Belongs to the transposase 7 family.</text>
</comment>
<keyword evidence="7" id="KW-1185">Reference proteome</keyword>
<keyword evidence="4" id="KW-0233">DNA recombination</keyword>
<dbReference type="Proteomes" id="UP001293791">
    <property type="component" value="Unassembled WGS sequence"/>
</dbReference>
<organism evidence="6 7">
    <name type="scientific">Candidatus Cyrtobacter comes</name>
    <dbReference type="NCBI Taxonomy" id="675776"/>
    <lineage>
        <taxon>Bacteria</taxon>
        <taxon>Pseudomonadati</taxon>
        <taxon>Pseudomonadota</taxon>
        <taxon>Alphaproteobacteria</taxon>
        <taxon>Rickettsiales</taxon>
        <taxon>Candidatus Midichloriaceae</taxon>
        <taxon>Candidatus Cyrtobacter</taxon>
    </lineage>
</organism>
<dbReference type="NCBIfam" id="NF033527">
    <property type="entry name" value="transpos_Tn3"/>
    <property type="match status" value="1"/>
</dbReference>
<dbReference type="Pfam" id="PF01526">
    <property type="entry name" value="DDE_Tnp_Tn3"/>
    <property type="match status" value="1"/>
</dbReference>
<dbReference type="InterPro" id="IPR002513">
    <property type="entry name" value="Tn3_Tnp_DDE_dom"/>
</dbReference>
<evidence type="ECO:0000313" key="6">
    <source>
        <dbReference type="EMBL" id="MDZ5762824.1"/>
    </source>
</evidence>
<keyword evidence="3" id="KW-0238">DNA-binding</keyword>